<dbReference type="InterPro" id="IPR002885">
    <property type="entry name" value="PPR_rpt"/>
</dbReference>
<keyword evidence="1" id="KW-0677">Repeat</keyword>
<organism evidence="4 5">
    <name type="scientific">Escallonia rubra</name>
    <dbReference type="NCBI Taxonomy" id="112253"/>
    <lineage>
        <taxon>Eukaryota</taxon>
        <taxon>Viridiplantae</taxon>
        <taxon>Streptophyta</taxon>
        <taxon>Embryophyta</taxon>
        <taxon>Tracheophyta</taxon>
        <taxon>Spermatophyta</taxon>
        <taxon>Magnoliopsida</taxon>
        <taxon>eudicotyledons</taxon>
        <taxon>Gunneridae</taxon>
        <taxon>Pentapetalae</taxon>
        <taxon>asterids</taxon>
        <taxon>campanulids</taxon>
        <taxon>Escalloniales</taxon>
        <taxon>Escalloniaceae</taxon>
        <taxon>Escallonia</taxon>
    </lineage>
</organism>
<feature type="repeat" description="PPR" evidence="2">
    <location>
        <begin position="427"/>
        <end position="461"/>
    </location>
</feature>
<dbReference type="FunFam" id="1.25.40.10:FF:000804">
    <property type="entry name" value="Pentatricopeptide repeat-containing protein, chloroplastic"/>
    <property type="match status" value="1"/>
</dbReference>
<dbReference type="NCBIfam" id="TIGR00756">
    <property type="entry name" value="PPR"/>
    <property type="match status" value="5"/>
</dbReference>
<keyword evidence="5" id="KW-1185">Reference proteome</keyword>
<feature type="repeat" description="PPR" evidence="2">
    <location>
        <begin position="231"/>
        <end position="261"/>
    </location>
</feature>
<feature type="repeat" description="PPR" evidence="2">
    <location>
        <begin position="129"/>
        <end position="164"/>
    </location>
</feature>
<evidence type="ECO:0000256" key="2">
    <source>
        <dbReference type="PROSITE-ProRule" id="PRU00708"/>
    </source>
</evidence>
<reference evidence="4" key="1">
    <citation type="submission" date="2022-12" db="EMBL/GenBank/DDBJ databases">
        <title>Draft genome assemblies for two species of Escallonia (Escalloniales).</title>
        <authorList>
            <person name="Chanderbali A."/>
            <person name="Dervinis C."/>
            <person name="Anghel I."/>
            <person name="Soltis D."/>
            <person name="Soltis P."/>
            <person name="Zapata F."/>
        </authorList>
    </citation>
    <scope>NUCLEOTIDE SEQUENCE</scope>
    <source>
        <strain evidence="4">UCBG92.1500</strain>
        <tissue evidence="4">Leaf</tissue>
    </source>
</reference>
<dbReference type="InterPro" id="IPR046960">
    <property type="entry name" value="PPR_At4g14850-like_plant"/>
</dbReference>
<accession>A0AA88RFS1</accession>
<dbReference type="PANTHER" id="PTHR47926:SF485">
    <property type="entry name" value="REPEAT-LIKE SUPERFAMILY PROTEIN, PUTATIVE-RELATED"/>
    <property type="match status" value="1"/>
</dbReference>
<feature type="repeat" description="PPR" evidence="2">
    <location>
        <begin position="262"/>
        <end position="292"/>
    </location>
</feature>
<dbReference type="Gene3D" id="1.25.40.10">
    <property type="entry name" value="Tetratricopeptide repeat domain"/>
    <property type="match status" value="4"/>
</dbReference>
<feature type="compositionally biased region" description="Basic and acidic residues" evidence="3">
    <location>
        <begin position="34"/>
        <end position="51"/>
    </location>
</feature>
<feature type="region of interest" description="Disordered" evidence="3">
    <location>
        <begin position="27"/>
        <end position="58"/>
    </location>
</feature>
<dbReference type="Pfam" id="PF01535">
    <property type="entry name" value="PPR"/>
    <property type="match status" value="3"/>
</dbReference>
<gene>
    <name evidence="4" type="ORF">RJ640_023851</name>
</gene>
<dbReference type="InterPro" id="IPR046848">
    <property type="entry name" value="E_motif"/>
</dbReference>
<dbReference type="Proteomes" id="UP001187471">
    <property type="component" value="Unassembled WGS sequence"/>
</dbReference>
<feature type="repeat" description="PPR" evidence="2">
    <location>
        <begin position="396"/>
        <end position="426"/>
    </location>
</feature>
<dbReference type="FunFam" id="1.25.40.10:FF:000927">
    <property type="entry name" value="Pentatricopeptide repeat-containing protein"/>
    <property type="match status" value="1"/>
</dbReference>
<evidence type="ECO:0000256" key="3">
    <source>
        <dbReference type="SAM" id="MobiDB-lite"/>
    </source>
</evidence>
<evidence type="ECO:0008006" key="6">
    <source>
        <dbReference type="Google" id="ProtNLM"/>
    </source>
</evidence>
<protein>
    <recommendedName>
        <fullName evidence="6">Chlororespiratory reduction 4</fullName>
    </recommendedName>
</protein>
<proteinExistence type="predicted"/>
<dbReference type="InterPro" id="IPR011990">
    <property type="entry name" value="TPR-like_helical_dom_sf"/>
</dbReference>
<evidence type="ECO:0000313" key="5">
    <source>
        <dbReference type="Proteomes" id="UP001187471"/>
    </source>
</evidence>
<dbReference type="PANTHER" id="PTHR47926">
    <property type="entry name" value="PENTATRICOPEPTIDE REPEAT-CONTAINING PROTEIN"/>
    <property type="match status" value="1"/>
</dbReference>
<dbReference type="Pfam" id="PF20431">
    <property type="entry name" value="E_motif"/>
    <property type="match status" value="1"/>
</dbReference>
<name>A0AA88RFS1_9ASTE</name>
<dbReference type="AlphaFoldDB" id="A0AA88RFS1"/>
<dbReference type="Pfam" id="PF13041">
    <property type="entry name" value="PPR_2"/>
    <property type="match status" value="2"/>
</dbReference>
<dbReference type="GO" id="GO:0009451">
    <property type="term" value="P:RNA modification"/>
    <property type="evidence" value="ECO:0007669"/>
    <property type="project" value="InterPro"/>
</dbReference>
<dbReference type="PROSITE" id="PS51375">
    <property type="entry name" value="PPR"/>
    <property type="match status" value="6"/>
</dbReference>
<dbReference type="GO" id="GO:0003723">
    <property type="term" value="F:RNA binding"/>
    <property type="evidence" value="ECO:0007669"/>
    <property type="project" value="InterPro"/>
</dbReference>
<dbReference type="EMBL" id="JAVXUO010000913">
    <property type="protein sequence ID" value="KAK2988102.1"/>
    <property type="molecule type" value="Genomic_DNA"/>
</dbReference>
<comment type="caution">
    <text evidence="4">The sequence shown here is derived from an EMBL/GenBank/DDBJ whole genome shotgun (WGS) entry which is preliminary data.</text>
</comment>
<feature type="repeat" description="PPR" evidence="2">
    <location>
        <begin position="293"/>
        <end position="327"/>
    </location>
</feature>
<sequence length="644" mass="72231">MGVGLKTTARRSSLSLEKFIKAQKNLSKPTSKLWPDHHPHNDDDNNHHQPPDVDDDQGVRTLTLAHPLLRVLDSAAATPKQFNQVHTQLAVSGLFHYPLAAGRAVKRLCSSPSTVSHAVKLFNCLEEPDAFICNTIMRALVNMNDPNGAMNFYYHQMIAKFVTPNHYTFPLLFKMFDELASGGGGDKVHTLVLKHGFELDLFVKNALIHFYFVSGRILNARKMFDESPESDLVTWNTMIDGYVKNGEVGLARWMFDGMLERDGFSWNSMIAGYVGIGDMEAANDLFDEMPCRDVVSWNCMVDGYARIGNVVAAREFFDRMPFRNVVSWNAVLALYARSKGYDECLRLFDRMMEVGDVEPNEASFMSVLTACAHLGSLDRGKWVHSYVQSNTRIKPDVLLSTALLTMYAKCGAMDLAKDVFDEMPEKSVVSWNSMIMGYGMHGYGDKALQKFLEMERSGMMANDATFVCVLSACTHAGLVLEGWWYFDVMRRVYDIEPKIEHYGCMVDLLARAGLMKDSEELIKKMPVEAGPALWGALLSACGTNSNLELGEIVAKHLIEMEPGDIGPYVLLSNIYAAEGRWEEVDTVRKMMTEKGLQKVAGSSLIHFGNVEIESFQGNESVHRRSMVYSMMCEMGVQMKLSCRT</sequence>
<evidence type="ECO:0000313" key="4">
    <source>
        <dbReference type="EMBL" id="KAK2988102.1"/>
    </source>
</evidence>
<evidence type="ECO:0000256" key="1">
    <source>
        <dbReference type="ARBA" id="ARBA00022737"/>
    </source>
</evidence>